<evidence type="ECO:0000313" key="2">
    <source>
        <dbReference type="EMBL" id="MDV5976497.1"/>
    </source>
</evidence>
<keyword evidence="2" id="KW-0132">Cell division</keyword>
<accession>A0AAE4Q716</accession>
<dbReference type="RefSeq" id="WP_317609772.1">
    <property type="nucleotide sequence ID" value="NZ_JAGQEX010000005.1"/>
</dbReference>
<reference evidence="2" key="1">
    <citation type="submission" date="2021-04" db="EMBL/GenBank/DDBJ databases">
        <title>Draft genomes of 20 S. canis strains.</title>
        <authorList>
            <person name="Pagnossin D."/>
            <person name="Weir W."/>
            <person name="Smith A."/>
            <person name="Ure R."/>
            <person name="Oravcova K."/>
        </authorList>
    </citation>
    <scope>NUCLEOTIDE SEQUENCE</scope>
    <source>
        <strain evidence="2">284</strain>
    </source>
</reference>
<protein>
    <submittedName>
        <fullName evidence="2">Cell division protein FtsW</fullName>
    </submittedName>
</protein>
<dbReference type="AlphaFoldDB" id="A0AAE4Q716"/>
<keyword evidence="1" id="KW-0812">Transmembrane</keyword>
<name>A0AAE4Q716_STRCB</name>
<organism evidence="2 3">
    <name type="scientific">Streptococcus canis</name>
    <dbReference type="NCBI Taxonomy" id="1329"/>
    <lineage>
        <taxon>Bacteria</taxon>
        <taxon>Bacillati</taxon>
        <taxon>Bacillota</taxon>
        <taxon>Bacilli</taxon>
        <taxon>Lactobacillales</taxon>
        <taxon>Streptococcaceae</taxon>
        <taxon>Streptococcus</taxon>
    </lineage>
</organism>
<feature type="transmembrane region" description="Helical" evidence="1">
    <location>
        <begin position="12"/>
        <end position="30"/>
    </location>
</feature>
<evidence type="ECO:0000256" key="1">
    <source>
        <dbReference type="SAM" id="Phobius"/>
    </source>
</evidence>
<keyword evidence="1" id="KW-0472">Membrane</keyword>
<feature type="transmembrane region" description="Helical" evidence="1">
    <location>
        <begin position="83"/>
        <end position="109"/>
    </location>
</feature>
<evidence type="ECO:0000313" key="3">
    <source>
        <dbReference type="Proteomes" id="UP001186118"/>
    </source>
</evidence>
<dbReference type="EMBL" id="JAGQEX010000005">
    <property type="protein sequence ID" value="MDV5976497.1"/>
    <property type="molecule type" value="Genomic_DNA"/>
</dbReference>
<sequence length="123" mass="13760">MTKSLIVLREAIARLLVVFLAFLVTCLIKGDPISLHYMGLLMIFIPTFIFSLSMTRKKKCLNLGLVFVAVYGLGKLVEALTGQFYWSAVTSLPVLVGIVAVLFLIWLLLKKAYPTKVPEKNQQ</sequence>
<feature type="transmembrane region" description="Helical" evidence="1">
    <location>
        <begin position="60"/>
        <end position="77"/>
    </location>
</feature>
<dbReference type="Proteomes" id="UP001186118">
    <property type="component" value="Unassembled WGS sequence"/>
</dbReference>
<keyword evidence="2" id="KW-0131">Cell cycle</keyword>
<dbReference type="GO" id="GO:0051301">
    <property type="term" value="P:cell division"/>
    <property type="evidence" value="ECO:0007669"/>
    <property type="project" value="UniProtKB-KW"/>
</dbReference>
<comment type="caution">
    <text evidence="2">The sequence shown here is derived from an EMBL/GenBank/DDBJ whole genome shotgun (WGS) entry which is preliminary data.</text>
</comment>
<keyword evidence="1" id="KW-1133">Transmembrane helix</keyword>
<feature type="transmembrane region" description="Helical" evidence="1">
    <location>
        <begin position="36"/>
        <end position="53"/>
    </location>
</feature>
<proteinExistence type="predicted"/>
<gene>
    <name evidence="2" type="ORF">KB584_03300</name>
</gene>